<evidence type="ECO:0000256" key="4">
    <source>
        <dbReference type="ARBA" id="ARBA00022989"/>
    </source>
</evidence>
<dbReference type="HAMAP" id="MF_01521">
    <property type="entry name" value="MntP_pump"/>
    <property type="match status" value="1"/>
</dbReference>
<feature type="transmembrane region" description="Helical" evidence="8">
    <location>
        <begin position="68"/>
        <end position="85"/>
    </location>
</feature>
<keyword evidence="2 8" id="KW-1003">Cell membrane</keyword>
<comment type="caution">
    <text evidence="9">The sequence shown here is derived from an EMBL/GenBank/DDBJ whole genome shotgun (WGS) entry which is preliminary data.</text>
</comment>
<evidence type="ECO:0000256" key="8">
    <source>
        <dbReference type="HAMAP-Rule" id="MF_01521"/>
    </source>
</evidence>
<dbReference type="RefSeq" id="WP_100295886.1">
    <property type="nucleotide sequence ID" value="NZ_PHGZ01000004.1"/>
</dbReference>
<dbReference type="Pfam" id="PF02659">
    <property type="entry name" value="Mntp"/>
    <property type="match status" value="1"/>
</dbReference>
<organism evidence="9 10">
    <name type="scientific">Caviibacterium pharyngocola</name>
    <dbReference type="NCBI Taxonomy" id="28159"/>
    <lineage>
        <taxon>Bacteria</taxon>
        <taxon>Pseudomonadati</taxon>
        <taxon>Pseudomonadota</taxon>
        <taxon>Gammaproteobacteria</taxon>
        <taxon>Pasteurellales</taxon>
        <taxon>Pasteurellaceae</taxon>
        <taxon>Caviibacterium</taxon>
    </lineage>
</organism>
<evidence type="ECO:0000256" key="5">
    <source>
        <dbReference type="ARBA" id="ARBA00023065"/>
    </source>
</evidence>
<sequence length="187" mass="19677">MSVYALWAIAFGLSMDAFAVSICKGLACSSFQWRNALKTGVYFGAFQAGMPLLGFLLGVQFSETIKEVDHWLSFGLLSLIGVNMLKEALSKKDEPCAGTDFSAKSLFALGLATSIDALAVGVSFAFLSVDIWSAVAIIGLITMAMCIVGVKSGHLLGAKLKSKAELLGGLILIGIAISILIEHHAFG</sequence>
<keyword evidence="10" id="KW-1185">Reference proteome</keyword>
<feature type="transmembrane region" description="Helical" evidence="8">
    <location>
        <begin position="6"/>
        <end position="27"/>
    </location>
</feature>
<keyword evidence="3 8" id="KW-0812">Transmembrane</keyword>
<evidence type="ECO:0000256" key="3">
    <source>
        <dbReference type="ARBA" id="ARBA00022692"/>
    </source>
</evidence>
<dbReference type="PANTHER" id="PTHR35529">
    <property type="entry name" value="MANGANESE EFFLUX PUMP MNTP-RELATED"/>
    <property type="match status" value="1"/>
</dbReference>
<comment type="subcellular location">
    <subcellularLocation>
        <location evidence="8">Cell membrane</location>
        <topology evidence="8">Multi-pass membrane protein</topology>
    </subcellularLocation>
</comment>
<dbReference type="EMBL" id="PHGZ01000004">
    <property type="protein sequence ID" value="PJG83921.1"/>
    <property type="molecule type" value="Genomic_DNA"/>
</dbReference>
<keyword evidence="7 8" id="KW-0464">Manganese</keyword>
<evidence type="ECO:0000313" key="9">
    <source>
        <dbReference type="EMBL" id="PJG83921.1"/>
    </source>
</evidence>
<feature type="transmembrane region" description="Helical" evidence="8">
    <location>
        <begin position="162"/>
        <end position="181"/>
    </location>
</feature>
<dbReference type="Proteomes" id="UP000230282">
    <property type="component" value="Unassembled WGS sequence"/>
</dbReference>
<dbReference type="InterPro" id="IPR003810">
    <property type="entry name" value="Mntp/YtaF"/>
</dbReference>
<protein>
    <recommendedName>
        <fullName evidence="8">Putative manganese efflux pump MntP</fullName>
    </recommendedName>
</protein>
<evidence type="ECO:0000256" key="7">
    <source>
        <dbReference type="ARBA" id="ARBA00023211"/>
    </source>
</evidence>
<keyword evidence="4 8" id="KW-1133">Transmembrane helix</keyword>
<dbReference type="GO" id="GO:0005886">
    <property type="term" value="C:plasma membrane"/>
    <property type="evidence" value="ECO:0007669"/>
    <property type="project" value="UniProtKB-SubCell"/>
</dbReference>
<comment type="similarity">
    <text evidence="8">Belongs to the MntP (TC 9.B.29) family.</text>
</comment>
<accession>A0A2M8RYF4</accession>
<dbReference type="InterPro" id="IPR022929">
    <property type="entry name" value="Put_MntP"/>
</dbReference>
<dbReference type="PANTHER" id="PTHR35529:SF1">
    <property type="entry name" value="MANGANESE EFFLUX PUMP MNTP-RELATED"/>
    <property type="match status" value="1"/>
</dbReference>
<keyword evidence="5 8" id="KW-0406">Ion transport</keyword>
<evidence type="ECO:0000256" key="2">
    <source>
        <dbReference type="ARBA" id="ARBA00022475"/>
    </source>
</evidence>
<evidence type="ECO:0000313" key="10">
    <source>
        <dbReference type="Proteomes" id="UP000230282"/>
    </source>
</evidence>
<dbReference type="AlphaFoldDB" id="A0A2M8RYF4"/>
<dbReference type="OrthoDB" id="9811590at2"/>
<feature type="transmembrane region" description="Helical" evidence="8">
    <location>
        <begin position="106"/>
        <end position="125"/>
    </location>
</feature>
<name>A0A2M8RYF4_9PAST</name>
<proteinExistence type="inferred from homology"/>
<dbReference type="GO" id="GO:0005384">
    <property type="term" value="F:manganese ion transmembrane transporter activity"/>
    <property type="evidence" value="ECO:0007669"/>
    <property type="project" value="UniProtKB-UniRule"/>
</dbReference>
<comment type="function">
    <text evidence="8">Probably functions as a manganese efflux pump.</text>
</comment>
<evidence type="ECO:0000256" key="1">
    <source>
        <dbReference type="ARBA" id="ARBA00022448"/>
    </source>
</evidence>
<keyword evidence="6 8" id="KW-0472">Membrane</keyword>
<keyword evidence="1 8" id="KW-0813">Transport</keyword>
<gene>
    <name evidence="8" type="primary">mntP</name>
    <name evidence="9" type="ORF">CVP04_02180</name>
</gene>
<feature type="transmembrane region" description="Helical" evidence="8">
    <location>
        <begin position="131"/>
        <end position="150"/>
    </location>
</feature>
<evidence type="ECO:0000256" key="6">
    <source>
        <dbReference type="ARBA" id="ARBA00023136"/>
    </source>
</evidence>
<feature type="transmembrane region" description="Helical" evidence="8">
    <location>
        <begin position="39"/>
        <end position="62"/>
    </location>
</feature>
<reference evidence="9 10" key="1">
    <citation type="submission" date="2017-11" db="EMBL/GenBank/DDBJ databases">
        <title>Reclassification of Bisgaard taxon 5 as Caviibacterium pharyngocola gen. nov., sp. nov.</title>
        <authorList>
            <person name="Christensen H."/>
        </authorList>
    </citation>
    <scope>NUCLEOTIDE SEQUENCE [LARGE SCALE GENOMIC DNA]</scope>
    <source>
        <strain evidence="9 10">7_3</strain>
    </source>
</reference>